<accession>A0A3A1NAV7</accession>
<keyword evidence="3" id="KW-1185">Reference proteome</keyword>
<dbReference type="Pfam" id="PF17963">
    <property type="entry name" value="Big_9"/>
    <property type="match status" value="1"/>
</dbReference>
<reference evidence="2 3" key="1">
    <citation type="submission" date="2018-08" db="EMBL/GenBank/DDBJ databases">
        <title>Proposal of Muricauda 72 sp.nov. and Muricauda NH166 sp.nov., isolated from seawater.</title>
        <authorList>
            <person name="Cheng H."/>
            <person name="Wu Y.-H."/>
            <person name="Guo L.-L."/>
            <person name="Xu X.-W."/>
        </authorList>
    </citation>
    <scope>NUCLEOTIDE SEQUENCE [LARGE SCALE GENOMIC DNA]</scope>
    <source>
        <strain evidence="2 3">KCTC 22173</strain>
    </source>
</reference>
<name>A0A3A1NAV7_9FLAO</name>
<dbReference type="AlphaFoldDB" id="A0A3A1NAV7"/>
<evidence type="ECO:0000313" key="3">
    <source>
        <dbReference type="Proteomes" id="UP000266067"/>
    </source>
</evidence>
<dbReference type="OrthoDB" id="9805017at2"/>
<dbReference type="EMBL" id="QXFH01000070">
    <property type="protein sequence ID" value="RIV35095.1"/>
    <property type="molecule type" value="Genomic_DNA"/>
</dbReference>
<proteinExistence type="predicted"/>
<comment type="caution">
    <text evidence="2">The sequence shown here is derived from an EMBL/GenBank/DDBJ whole genome shotgun (WGS) entry which is preliminary data.</text>
</comment>
<dbReference type="Proteomes" id="UP000266067">
    <property type="component" value="Unassembled WGS sequence"/>
</dbReference>
<sequence>MKRINLNQFSLILGLLALFIITPAALHAQKAAPLAVDDTYNAGLNSTLNIMASNGLLNNDSDANGNGTMSVQTTPIVDVSSGVLNLNSDGGFDYTPNPGFVGSDSFTYRVCDDGSPSVIVSRFDFDTPSITDATIGPDATSVNPNAAQTGCGIHFPTGSGGSTGFDIVVPNSSGIFDFTSFAVSFEYQDQESQADIVTAGNFRIYHFKPNEMGLEIDVINSVTGLTETFTQDFGNFLSGNNPYTVAYNETTGEVTYTANGSSTVYAVAPPNSPLDNSLATDIIIGERMDGSGSSSPSLCSMEFVDNSILCDEADVNLSVLAKIITNRKITFRVNSN</sequence>
<evidence type="ECO:0000313" key="2">
    <source>
        <dbReference type="EMBL" id="RIV35095.1"/>
    </source>
</evidence>
<organism evidence="2 3">
    <name type="scientific">Flagellimonas lutimaris</name>
    <dbReference type="NCBI Taxonomy" id="475082"/>
    <lineage>
        <taxon>Bacteria</taxon>
        <taxon>Pseudomonadati</taxon>
        <taxon>Bacteroidota</taxon>
        <taxon>Flavobacteriia</taxon>
        <taxon>Flavobacteriales</taxon>
        <taxon>Flavobacteriaceae</taxon>
        <taxon>Flagellimonas</taxon>
    </lineage>
</organism>
<feature type="signal peptide" evidence="1">
    <location>
        <begin position="1"/>
        <end position="28"/>
    </location>
</feature>
<keyword evidence="1" id="KW-0732">Signal</keyword>
<dbReference type="Gene3D" id="2.60.40.3440">
    <property type="match status" value="1"/>
</dbReference>
<gene>
    <name evidence="2" type="ORF">D2V08_06960</name>
</gene>
<protein>
    <submittedName>
        <fullName evidence="2">Uncharacterized protein</fullName>
    </submittedName>
</protein>
<evidence type="ECO:0000256" key="1">
    <source>
        <dbReference type="SAM" id="SignalP"/>
    </source>
</evidence>
<dbReference type="RefSeq" id="WP_119607323.1">
    <property type="nucleotide sequence ID" value="NZ_QXFH01000070.1"/>
</dbReference>
<feature type="chain" id="PRO_5017414675" evidence="1">
    <location>
        <begin position="29"/>
        <end position="336"/>
    </location>
</feature>